<dbReference type="RefSeq" id="WP_144773785.1">
    <property type="nucleotide sequence ID" value="NZ_RXIR01000031.1"/>
</dbReference>
<protein>
    <submittedName>
        <fullName evidence="1">Uncharacterized protein</fullName>
    </submittedName>
</protein>
<organism evidence="1 2">
    <name type="scientific">Corynebacterium sanguinis</name>
    <dbReference type="NCBI Taxonomy" id="2594913"/>
    <lineage>
        <taxon>Bacteria</taxon>
        <taxon>Bacillati</taxon>
        <taxon>Actinomycetota</taxon>
        <taxon>Actinomycetes</taxon>
        <taxon>Mycobacteriales</taxon>
        <taxon>Corynebacteriaceae</taxon>
        <taxon>Corynebacterium</taxon>
    </lineage>
</organism>
<accession>A0A6C1TYD3</accession>
<dbReference type="AlphaFoldDB" id="A0A6C1TYD3"/>
<proteinExistence type="predicted"/>
<evidence type="ECO:0000313" key="1">
    <source>
        <dbReference type="EMBL" id="TVS26344.1"/>
    </source>
</evidence>
<evidence type="ECO:0000313" key="2">
    <source>
        <dbReference type="Proteomes" id="UP000336646"/>
    </source>
</evidence>
<reference evidence="1 2" key="1">
    <citation type="submission" date="2018-12" db="EMBL/GenBank/DDBJ databases">
        <title>Corynebacterium sanguinis sp. nov., a clinically-associated and environmental corynebacterium.</title>
        <authorList>
            <person name="Gonzales-Siles L."/>
            <person name="Jaen-Luchoro D."/>
            <person name="Cardew S."/>
            <person name="Inganas E."/>
            <person name="Ohlen M."/>
            <person name="Jensie-Markopolous S."/>
            <person name="Pinyeiro-Iglesias B."/>
            <person name="Molin K."/>
            <person name="Skovbjerg S."/>
            <person name="Svensson-Stadler L."/>
            <person name="Funke G."/>
            <person name="Moore E.R.B."/>
        </authorList>
    </citation>
    <scope>NUCLEOTIDE SEQUENCE [LARGE SCALE GENOMIC DNA]</scope>
    <source>
        <strain evidence="1 2">58734</strain>
    </source>
</reference>
<sequence>MKDPTRIPHVIDALRRAWEGQPDLSLPALMGVLANRGIGWASTDEELITALAQLEKQHPSLIDAPTNAHLSITTTDPAHLVTLAGDTVIVRSAQQAQRMPGVWGFGGMRRTGPGLPLVITDTAGVEHRLGVVGIASTFDPAQAPALNGLQRVQVGNCRWLVVLAGNRRCIVGQRIRLWDQALRTVESSTVAFDAIVSCTPGGRLVVKRASGAGDVDLGEVAEVHVLEV</sequence>
<comment type="caution">
    <text evidence="1">The sequence shown here is derived from an EMBL/GenBank/DDBJ whole genome shotgun (WGS) entry which is preliminary data.</text>
</comment>
<name>A0A6C1TYD3_9CORY</name>
<gene>
    <name evidence="1" type="ORF">EKI59_10740</name>
</gene>
<dbReference type="EMBL" id="RXIR01000031">
    <property type="protein sequence ID" value="TVS26344.1"/>
    <property type="molecule type" value="Genomic_DNA"/>
</dbReference>
<dbReference type="Proteomes" id="UP000336646">
    <property type="component" value="Unassembled WGS sequence"/>
</dbReference>
<dbReference type="OrthoDB" id="4415055at2"/>